<feature type="domain" description="HTH luxR-type" evidence="3">
    <location>
        <begin position="934"/>
        <end position="999"/>
    </location>
</feature>
<keyword evidence="2" id="KW-0067">ATP-binding</keyword>
<dbReference type="PRINTS" id="PR00038">
    <property type="entry name" value="HTHLUXR"/>
</dbReference>
<dbReference type="EMBL" id="BONH01000063">
    <property type="protein sequence ID" value="GIG02904.1"/>
    <property type="molecule type" value="Genomic_DNA"/>
</dbReference>
<dbReference type="GO" id="GO:0005524">
    <property type="term" value="F:ATP binding"/>
    <property type="evidence" value="ECO:0007669"/>
    <property type="project" value="UniProtKB-KW"/>
</dbReference>
<dbReference type="GO" id="GO:0006355">
    <property type="term" value="P:regulation of DNA-templated transcription"/>
    <property type="evidence" value="ECO:0007669"/>
    <property type="project" value="InterPro"/>
</dbReference>
<evidence type="ECO:0000256" key="1">
    <source>
        <dbReference type="ARBA" id="ARBA00022741"/>
    </source>
</evidence>
<name>A0A8J3KT08_9ACTN</name>
<protein>
    <submittedName>
        <fullName evidence="4">Helix-turn-helix transcriptional regulator</fullName>
    </submittedName>
</protein>
<dbReference type="AlphaFoldDB" id="A0A8J3KT08"/>
<dbReference type="CDD" id="cd06170">
    <property type="entry name" value="LuxR_C_like"/>
    <property type="match status" value="1"/>
</dbReference>
<organism evidence="4 5">
    <name type="scientific">Catellatospora citrea</name>
    <dbReference type="NCBI Taxonomy" id="53366"/>
    <lineage>
        <taxon>Bacteria</taxon>
        <taxon>Bacillati</taxon>
        <taxon>Actinomycetota</taxon>
        <taxon>Actinomycetes</taxon>
        <taxon>Micromonosporales</taxon>
        <taxon>Micromonosporaceae</taxon>
        <taxon>Catellatospora</taxon>
    </lineage>
</organism>
<dbReference type="InterPro" id="IPR041664">
    <property type="entry name" value="AAA_16"/>
</dbReference>
<dbReference type="GO" id="GO:0003677">
    <property type="term" value="F:DNA binding"/>
    <property type="evidence" value="ECO:0007669"/>
    <property type="project" value="InterPro"/>
</dbReference>
<dbReference type="RefSeq" id="WP_120319104.1">
    <property type="nucleotide sequence ID" value="NZ_BONH01000063.1"/>
</dbReference>
<dbReference type="SMART" id="SM00421">
    <property type="entry name" value="HTH_LUXR"/>
    <property type="match status" value="1"/>
</dbReference>
<evidence type="ECO:0000313" key="5">
    <source>
        <dbReference type="Proteomes" id="UP000659904"/>
    </source>
</evidence>
<proteinExistence type="predicted"/>
<dbReference type="InterPro" id="IPR000792">
    <property type="entry name" value="Tscrpt_reg_LuxR_C"/>
</dbReference>
<dbReference type="Gene3D" id="1.25.40.10">
    <property type="entry name" value="Tetratricopeptide repeat domain"/>
    <property type="match status" value="1"/>
</dbReference>
<dbReference type="Gene3D" id="3.40.50.300">
    <property type="entry name" value="P-loop containing nucleotide triphosphate hydrolases"/>
    <property type="match status" value="1"/>
</dbReference>
<dbReference type="GO" id="GO:0004016">
    <property type="term" value="F:adenylate cyclase activity"/>
    <property type="evidence" value="ECO:0007669"/>
    <property type="project" value="TreeGrafter"/>
</dbReference>
<dbReference type="Proteomes" id="UP000659904">
    <property type="component" value="Unassembled WGS sequence"/>
</dbReference>
<dbReference type="InterPro" id="IPR016032">
    <property type="entry name" value="Sig_transdc_resp-reg_C-effctor"/>
</dbReference>
<dbReference type="InterPro" id="IPR036388">
    <property type="entry name" value="WH-like_DNA-bd_sf"/>
</dbReference>
<evidence type="ECO:0000313" key="4">
    <source>
        <dbReference type="EMBL" id="GIG02904.1"/>
    </source>
</evidence>
<accession>A0A8J3KT08</accession>
<keyword evidence="1" id="KW-0547">Nucleotide-binding</keyword>
<comment type="caution">
    <text evidence="4">The sequence shown here is derived from an EMBL/GenBank/DDBJ whole genome shotgun (WGS) entry which is preliminary data.</text>
</comment>
<dbReference type="PANTHER" id="PTHR16305">
    <property type="entry name" value="TESTICULAR SOLUBLE ADENYLYL CYCLASE"/>
    <property type="match status" value="1"/>
</dbReference>
<evidence type="ECO:0000256" key="2">
    <source>
        <dbReference type="ARBA" id="ARBA00022840"/>
    </source>
</evidence>
<dbReference type="SUPFAM" id="SSF46894">
    <property type="entry name" value="C-terminal effector domain of the bipartite response regulators"/>
    <property type="match status" value="1"/>
</dbReference>
<sequence>MLDRVVGIPVNSVFVGRVAELAELINAAQVADSGTTQALLIRGEAGVGKTRLVEELLRTLPEERTVAAVGECVEVGDGLPFAPFSAAMRTLYRLLPDEVRAASAGHEDLLARILPELEAGGPVERRHDDTAQVFELITRIVDRLAAHRLVVLVIEDLHWADLATRHLLGYLFRTRHHGRLLLIGTYRSDDVHRRHPLRQFLAEADRLRAVRRIALSRFDRVEVTKQLSGLLGVPPEPAVLNEIFIRSDGNAFFVEELARAYRDQAGLGLDDLRDLLLSRLEALPETSQRIVRIAAEGGAVVGYRLLKAVTGLPEPDLIEGLRAAVLAQILIPDPDGSDYRFRHSLVQEAVSGSLLPGELSLINRQYAEAMQTDTTLVRAEELSGRLARHWYAAHNDVEAFRMSVIAADEARDRYAYAEQLWLLERALQLWDRMPDEVHATLPVLRLPDHYPRCARRQVHAGPDYLDLLATATIAAQLSGDLDRALRLARGALELLHDKKDGYQLLAAWFWTRRSLLVQDLNRGDGRQELQTAHDLVGDLPPSAVLADVLVNIANWGARHRPGPDSRIAAEQAVDYAVRVGAEDLELNARITRCWLDTETDLDGTSLAELYDVRRRAEKLGQVDIIGRVNHNLPSLLEAMGRSQEAIVAAGHSLHVCRSLGLTVTEGWVQANLSASLFSLGRWPDAEAALDEAAAVAQSYKLRAVIAGRRAYSRLVLGDLAQAADQLALARGLLGTDDIQPQLLIPLAHYAVEMATRQDRIAAGRTEFLSAHDAGLTTGPIRYSLPLLCAAAAMEAGAAQAAGGQSPAVLAAIRQAAAQLRAVFPISQAFERLLQAQLRQAEGSDDPESWAAAVAAFEPLDRPYELAVALLGQGRALLGTHRRGAAAGGLARAQRIATRLGAGPIQAHLDELARRAGGSAGAASAGRTALISQTDSSVSSGLTPRELEVLALIARGYRNQRIAEELYISQKTASAHVSNILAKLGAASRTEATAIAHRRGLIVPE</sequence>
<keyword evidence="5" id="KW-1185">Reference proteome</keyword>
<dbReference type="PANTHER" id="PTHR16305:SF35">
    <property type="entry name" value="TRANSCRIPTIONAL ACTIVATOR DOMAIN"/>
    <property type="match status" value="1"/>
</dbReference>
<dbReference type="Gene3D" id="1.10.10.10">
    <property type="entry name" value="Winged helix-like DNA-binding domain superfamily/Winged helix DNA-binding domain"/>
    <property type="match status" value="1"/>
</dbReference>
<dbReference type="Pfam" id="PF13191">
    <property type="entry name" value="AAA_16"/>
    <property type="match status" value="1"/>
</dbReference>
<dbReference type="SUPFAM" id="SSF52540">
    <property type="entry name" value="P-loop containing nucleoside triphosphate hydrolases"/>
    <property type="match status" value="1"/>
</dbReference>
<dbReference type="PROSITE" id="PS50043">
    <property type="entry name" value="HTH_LUXR_2"/>
    <property type="match status" value="1"/>
</dbReference>
<dbReference type="SUPFAM" id="SSF48452">
    <property type="entry name" value="TPR-like"/>
    <property type="match status" value="1"/>
</dbReference>
<dbReference type="InterPro" id="IPR027417">
    <property type="entry name" value="P-loop_NTPase"/>
</dbReference>
<evidence type="ECO:0000259" key="3">
    <source>
        <dbReference type="PROSITE" id="PS50043"/>
    </source>
</evidence>
<dbReference type="InterPro" id="IPR011990">
    <property type="entry name" value="TPR-like_helical_dom_sf"/>
</dbReference>
<gene>
    <name evidence="4" type="ORF">Cci01nite_79970</name>
</gene>
<dbReference type="GO" id="GO:0005737">
    <property type="term" value="C:cytoplasm"/>
    <property type="evidence" value="ECO:0007669"/>
    <property type="project" value="TreeGrafter"/>
</dbReference>
<dbReference type="Pfam" id="PF00196">
    <property type="entry name" value="GerE"/>
    <property type="match status" value="1"/>
</dbReference>
<reference evidence="4 5" key="1">
    <citation type="submission" date="2021-01" db="EMBL/GenBank/DDBJ databases">
        <title>Whole genome shotgun sequence of Catellatospora citrea NBRC 14495.</title>
        <authorList>
            <person name="Komaki H."/>
            <person name="Tamura T."/>
        </authorList>
    </citation>
    <scope>NUCLEOTIDE SEQUENCE [LARGE SCALE GENOMIC DNA]</scope>
    <source>
        <strain evidence="4 5">NBRC 14495</strain>
    </source>
</reference>